<comment type="catalytic activity">
    <reaction evidence="15">
        <text>2,6,10,14-tetramethylpentadecanal + NAD(+) + H2O = 2,6,10,14-tetramethylpentadecanoate + NADH + 2 H(+)</text>
        <dbReference type="Rhea" id="RHEA:44016"/>
        <dbReference type="ChEBI" id="CHEBI:15377"/>
        <dbReference type="ChEBI" id="CHEBI:15378"/>
        <dbReference type="ChEBI" id="CHEBI:49189"/>
        <dbReference type="ChEBI" id="CHEBI:57540"/>
        <dbReference type="ChEBI" id="CHEBI:57945"/>
        <dbReference type="ChEBI" id="CHEBI:77268"/>
    </reaction>
</comment>
<evidence type="ECO:0000256" key="27">
    <source>
        <dbReference type="ARBA" id="ARBA00049194"/>
    </source>
</evidence>
<comment type="catalytic activity">
    <reaction evidence="16">
        <text>heptanal + NAD(+) + H2O = heptanoate + NADH + 2 H(+)</text>
        <dbReference type="Rhea" id="RHEA:44108"/>
        <dbReference type="ChEBI" id="CHEBI:15377"/>
        <dbReference type="ChEBI" id="CHEBI:15378"/>
        <dbReference type="ChEBI" id="CHEBI:32362"/>
        <dbReference type="ChEBI" id="CHEBI:34787"/>
        <dbReference type="ChEBI" id="CHEBI:57540"/>
        <dbReference type="ChEBI" id="CHEBI:57945"/>
    </reaction>
</comment>
<dbReference type="PROSITE" id="PS00687">
    <property type="entry name" value="ALDEHYDE_DEHYDR_GLU"/>
    <property type="match status" value="1"/>
</dbReference>
<evidence type="ECO:0000256" key="3">
    <source>
        <dbReference type="ARBA" id="ARBA00009986"/>
    </source>
</evidence>
<dbReference type="InterPro" id="IPR016163">
    <property type="entry name" value="Ald_DH_C"/>
</dbReference>
<evidence type="ECO:0000256" key="24">
    <source>
        <dbReference type="ARBA" id="ARBA00048895"/>
    </source>
</evidence>
<evidence type="ECO:0000256" key="1">
    <source>
        <dbReference type="ARBA" id="ARBA00004131"/>
    </source>
</evidence>
<dbReference type="PIRSF" id="PIRSF036492">
    <property type="entry name" value="ALDH"/>
    <property type="match status" value="1"/>
</dbReference>
<evidence type="ECO:0000256" key="8">
    <source>
        <dbReference type="ARBA" id="ARBA00022832"/>
    </source>
</evidence>
<comment type="catalytic activity">
    <reaction evidence="25">
        <text>decanal + NAD(+) + H2O = decanoate + NADH + 2 H(+)</text>
        <dbReference type="Rhea" id="RHEA:44104"/>
        <dbReference type="ChEBI" id="CHEBI:15377"/>
        <dbReference type="ChEBI" id="CHEBI:15378"/>
        <dbReference type="ChEBI" id="CHEBI:27689"/>
        <dbReference type="ChEBI" id="CHEBI:31457"/>
        <dbReference type="ChEBI" id="CHEBI:57540"/>
        <dbReference type="ChEBI" id="CHEBI:57945"/>
    </reaction>
</comment>
<evidence type="ECO:0000256" key="29">
    <source>
        <dbReference type="PIRSR" id="PIRSR036492-1"/>
    </source>
</evidence>
<dbReference type="PANTHER" id="PTHR43570:SF9">
    <property type="entry name" value="ALDEHYDE DEHYDROGENASE FAMILY 3 MEMBER A2"/>
    <property type="match status" value="1"/>
</dbReference>
<evidence type="ECO:0000256" key="31">
    <source>
        <dbReference type="RuleBase" id="RU003345"/>
    </source>
</evidence>
<keyword evidence="5" id="KW-0597">Phosphoprotein</keyword>
<evidence type="ECO:0000256" key="25">
    <source>
        <dbReference type="ARBA" id="ARBA00048972"/>
    </source>
</evidence>
<dbReference type="GO" id="GO:0006631">
    <property type="term" value="P:fatty acid metabolic process"/>
    <property type="evidence" value="ECO:0007669"/>
    <property type="project" value="UniProtKB-KW"/>
</dbReference>
<comment type="caution">
    <text evidence="33">The sequence shown here is derived from an EMBL/GenBank/DDBJ whole genome shotgun (WGS) entry which is preliminary data.</text>
</comment>
<reference evidence="33 34" key="1">
    <citation type="submission" date="2024-09" db="EMBL/GenBank/DDBJ databases">
        <title>A chromosome-level genome assembly of Gray's grenadier anchovy, Coilia grayii.</title>
        <authorList>
            <person name="Fu Z."/>
        </authorList>
    </citation>
    <scope>NUCLEOTIDE SEQUENCE [LARGE SCALE GENOMIC DNA]</scope>
    <source>
        <strain evidence="33">G4</strain>
        <tissue evidence="33">Muscle</tissue>
    </source>
</reference>
<evidence type="ECO:0000256" key="18">
    <source>
        <dbReference type="ARBA" id="ARBA00047959"/>
    </source>
</evidence>
<evidence type="ECO:0000256" key="26">
    <source>
        <dbReference type="ARBA" id="ARBA00049148"/>
    </source>
</evidence>
<evidence type="ECO:0000256" key="10">
    <source>
        <dbReference type="ARBA" id="ARBA00022989"/>
    </source>
</evidence>
<evidence type="ECO:0000256" key="16">
    <source>
        <dbReference type="ARBA" id="ARBA00047531"/>
    </source>
</evidence>
<dbReference type="GO" id="GO:0005789">
    <property type="term" value="C:endoplasmic reticulum membrane"/>
    <property type="evidence" value="ECO:0007669"/>
    <property type="project" value="UniProtKB-SubCell"/>
</dbReference>
<keyword evidence="8" id="KW-0276">Fatty acid metabolism</keyword>
<dbReference type="InterPro" id="IPR016160">
    <property type="entry name" value="Ald_DH_CS_CYS"/>
</dbReference>
<evidence type="ECO:0000256" key="6">
    <source>
        <dbReference type="ARBA" id="ARBA00022692"/>
    </source>
</evidence>
<dbReference type="Gene3D" id="3.40.605.10">
    <property type="entry name" value="Aldehyde Dehydrogenase, Chain A, domain 1"/>
    <property type="match status" value="1"/>
</dbReference>
<comment type="catalytic activity">
    <reaction evidence="19">
        <text>dodecanoate + NADH + 2 H(+) = dodecanal + NAD(+) + H2O</text>
        <dbReference type="Rhea" id="RHEA:44168"/>
        <dbReference type="ChEBI" id="CHEBI:15377"/>
        <dbReference type="ChEBI" id="CHEBI:15378"/>
        <dbReference type="ChEBI" id="CHEBI:18262"/>
        <dbReference type="ChEBI" id="CHEBI:27836"/>
        <dbReference type="ChEBI" id="CHEBI:57540"/>
        <dbReference type="ChEBI" id="CHEBI:57945"/>
    </reaction>
</comment>
<evidence type="ECO:0000256" key="17">
    <source>
        <dbReference type="ARBA" id="ARBA00047920"/>
    </source>
</evidence>
<dbReference type="Gene3D" id="3.40.309.10">
    <property type="entry name" value="Aldehyde Dehydrogenase, Chain A, domain 2"/>
    <property type="match status" value="1"/>
</dbReference>
<evidence type="ECO:0000256" key="9">
    <source>
        <dbReference type="ARBA" id="ARBA00022848"/>
    </source>
</evidence>
<keyword evidence="13" id="KW-0443">Lipid metabolism</keyword>
<keyword evidence="6" id="KW-0812">Transmembrane</keyword>
<evidence type="ECO:0000256" key="21">
    <source>
        <dbReference type="ARBA" id="ARBA00048648"/>
    </source>
</evidence>
<keyword evidence="12" id="KW-0520">NAD</keyword>
<evidence type="ECO:0000256" key="22">
    <source>
        <dbReference type="ARBA" id="ARBA00048806"/>
    </source>
</evidence>
<dbReference type="PANTHER" id="PTHR43570">
    <property type="entry name" value="ALDEHYDE DEHYDROGENASE"/>
    <property type="match status" value="1"/>
</dbReference>
<dbReference type="SUPFAM" id="SSF53720">
    <property type="entry name" value="ALDH-like"/>
    <property type="match status" value="1"/>
</dbReference>
<comment type="subcellular location">
    <subcellularLocation>
        <location evidence="1">Endoplasmic reticulum membrane</location>
        <topology evidence="1">Single-pass membrane protein</topology>
        <orientation evidence="1">Cytoplasmic side</orientation>
    </subcellularLocation>
    <subcellularLocation>
        <location evidence="2">Microsome membrane</location>
    </subcellularLocation>
</comment>
<comment type="similarity">
    <text evidence="3 28 31">Belongs to the aldehyde dehydrogenase family.</text>
</comment>
<organism evidence="33 34">
    <name type="scientific">Coilia grayii</name>
    <name type="common">Gray's grenadier anchovy</name>
    <dbReference type="NCBI Taxonomy" id="363190"/>
    <lineage>
        <taxon>Eukaryota</taxon>
        <taxon>Metazoa</taxon>
        <taxon>Chordata</taxon>
        <taxon>Craniata</taxon>
        <taxon>Vertebrata</taxon>
        <taxon>Euteleostomi</taxon>
        <taxon>Actinopterygii</taxon>
        <taxon>Neopterygii</taxon>
        <taxon>Teleostei</taxon>
        <taxon>Clupei</taxon>
        <taxon>Clupeiformes</taxon>
        <taxon>Clupeoidei</taxon>
        <taxon>Engraulidae</taxon>
        <taxon>Coilinae</taxon>
        <taxon>Coilia</taxon>
    </lineage>
</organism>
<evidence type="ECO:0000256" key="5">
    <source>
        <dbReference type="ARBA" id="ARBA00022553"/>
    </source>
</evidence>
<comment type="catalytic activity">
    <reaction evidence="23">
        <text>(2E)-hexadecenal + NAD(+) + H2O = (E)-hexadec-2-enoate + NADH + 2 H(+)</text>
        <dbReference type="Rhea" id="RHEA:36135"/>
        <dbReference type="ChEBI" id="CHEBI:15377"/>
        <dbReference type="ChEBI" id="CHEBI:15378"/>
        <dbReference type="ChEBI" id="CHEBI:17585"/>
        <dbReference type="ChEBI" id="CHEBI:57540"/>
        <dbReference type="ChEBI" id="CHEBI:57945"/>
        <dbReference type="ChEBI" id="CHEBI:72745"/>
    </reaction>
</comment>
<dbReference type="AlphaFoldDB" id="A0ABD1KB72"/>
<sequence>MSRQQQAVEQARKAFQTGRSKELSYRIKQLKNLRRLISERQADIVDALRNDLYKSENGTQLYEMIGLEGEINLAVSRLAEWAAPRPVEKSLLTISDEVFIQPEPLGVVLIIGAWNYPWAVTLQPLIGAIAAGNAAVVKPSEVSSHTAKVMEELLSQYLDKEMYPVVTGGVPETQELLQQRFDHIFYTGNSTVGKLVMEAAARHLTPVTLELGGKSPCYIDKDCDLAIACRRITWGKYVNCGQTCIAPDYILCEPSIQDRVIDEITKCIKEFYTDDPKTCTDYGRIINQRHFKRLMGLIEGSSVVVGGSADESQCYISPTVLKDVNADSKVMQEEIFGPLLPIITVSGTGEAISFINQREKPLALYVFSSNKKVIQQMMSETSSGALLANDCLVHYTVSDLPFGGVGNSGMGCYHGKYTFDQLSHLRSCLIKKLNMEGVNQMRYPPHTAKKLQWARVFLLKQVNLGRWRQMAKVAVLAVLAAFIVQVSCH</sequence>
<evidence type="ECO:0000256" key="23">
    <source>
        <dbReference type="ARBA" id="ARBA00048826"/>
    </source>
</evidence>
<feature type="active site" evidence="29 30">
    <location>
        <position position="210"/>
    </location>
</feature>
<evidence type="ECO:0000256" key="19">
    <source>
        <dbReference type="ARBA" id="ARBA00048322"/>
    </source>
</evidence>
<comment type="subunit">
    <text evidence="4">Homodimer.</text>
</comment>
<evidence type="ECO:0000256" key="28">
    <source>
        <dbReference type="PIRNR" id="PIRNR036492"/>
    </source>
</evidence>
<dbReference type="InterPro" id="IPR015590">
    <property type="entry name" value="Aldehyde_DH_dom"/>
</dbReference>
<dbReference type="GO" id="GO:0120553">
    <property type="term" value="F:farnesal dehydrogenase (NAD+) activity"/>
    <property type="evidence" value="ECO:0007669"/>
    <property type="project" value="UniProtKB-EC"/>
</dbReference>
<keyword evidence="7" id="KW-0256">Endoplasmic reticulum</keyword>
<protein>
    <recommendedName>
        <fullName evidence="28">Aldehyde dehydrogenase</fullName>
    </recommendedName>
</protein>
<dbReference type="FunFam" id="3.40.605.10:FF:000004">
    <property type="entry name" value="Aldehyde dehydrogenase"/>
    <property type="match status" value="1"/>
</dbReference>
<comment type="catalytic activity">
    <reaction evidence="20">
        <text>22-oxodocosanoate + NAD(+) + H2O = docosanedioate + NADH + 2 H(+)</text>
        <dbReference type="Rhea" id="RHEA:39015"/>
        <dbReference type="ChEBI" id="CHEBI:15377"/>
        <dbReference type="ChEBI" id="CHEBI:15378"/>
        <dbReference type="ChEBI" id="CHEBI:57540"/>
        <dbReference type="ChEBI" id="CHEBI:57945"/>
        <dbReference type="ChEBI" id="CHEBI:76298"/>
        <dbReference type="ChEBI" id="CHEBI:76299"/>
    </reaction>
</comment>
<evidence type="ECO:0000313" key="33">
    <source>
        <dbReference type="EMBL" id="KAL2096153.1"/>
    </source>
</evidence>
<evidence type="ECO:0000256" key="4">
    <source>
        <dbReference type="ARBA" id="ARBA00011738"/>
    </source>
</evidence>
<dbReference type="InterPro" id="IPR016162">
    <property type="entry name" value="Ald_DH_N"/>
</dbReference>
<evidence type="ECO:0000256" key="12">
    <source>
        <dbReference type="ARBA" id="ARBA00023027"/>
    </source>
</evidence>
<evidence type="ECO:0000256" key="13">
    <source>
        <dbReference type="ARBA" id="ARBA00023098"/>
    </source>
</evidence>
<comment type="catalytic activity">
    <reaction evidence="17">
        <text>(2E,6E)-farnesal + NAD(+) + H2O = (2E,6E)-farnesoate + NADH + 2 H(+)</text>
        <dbReference type="Rhea" id="RHEA:24216"/>
        <dbReference type="ChEBI" id="CHEBI:15377"/>
        <dbReference type="ChEBI" id="CHEBI:15378"/>
        <dbReference type="ChEBI" id="CHEBI:15894"/>
        <dbReference type="ChEBI" id="CHEBI:57540"/>
        <dbReference type="ChEBI" id="CHEBI:57945"/>
        <dbReference type="ChEBI" id="CHEBI:83276"/>
        <dbReference type="EC" id="1.2.1.94"/>
    </reaction>
</comment>
<dbReference type="Proteomes" id="UP001591681">
    <property type="component" value="Unassembled WGS sequence"/>
</dbReference>
<evidence type="ECO:0000256" key="20">
    <source>
        <dbReference type="ARBA" id="ARBA00048607"/>
    </source>
</evidence>
<proteinExistence type="inferred from homology"/>
<feature type="active site" evidence="29">
    <location>
        <position position="244"/>
    </location>
</feature>
<name>A0ABD1KB72_9TELE</name>
<comment type="catalytic activity">
    <reaction evidence="27">
        <text>an aldehyde + NAD(+) + H2O = a carboxylate + NADH + 2 H(+)</text>
        <dbReference type="Rhea" id="RHEA:16185"/>
        <dbReference type="ChEBI" id="CHEBI:15377"/>
        <dbReference type="ChEBI" id="CHEBI:15378"/>
        <dbReference type="ChEBI" id="CHEBI:17478"/>
        <dbReference type="ChEBI" id="CHEBI:29067"/>
        <dbReference type="ChEBI" id="CHEBI:57540"/>
        <dbReference type="ChEBI" id="CHEBI:57945"/>
        <dbReference type="EC" id="1.2.1.3"/>
    </reaction>
</comment>
<keyword evidence="9" id="KW-0492">Microsome</keyword>
<evidence type="ECO:0000256" key="11">
    <source>
        <dbReference type="ARBA" id="ARBA00023002"/>
    </source>
</evidence>
<dbReference type="InterPro" id="IPR012394">
    <property type="entry name" value="Aldehyde_DH_NAD(P)"/>
</dbReference>
<evidence type="ECO:0000259" key="32">
    <source>
        <dbReference type="Pfam" id="PF00171"/>
    </source>
</evidence>
<evidence type="ECO:0000256" key="2">
    <source>
        <dbReference type="ARBA" id="ARBA00004524"/>
    </source>
</evidence>
<dbReference type="InterPro" id="IPR016161">
    <property type="entry name" value="Ald_DH/histidinol_DH"/>
</dbReference>
<dbReference type="EMBL" id="JBHFQA010000007">
    <property type="protein sequence ID" value="KAL2096153.1"/>
    <property type="molecule type" value="Genomic_DNA"/>
</dbReference>
<evidence type="ECO:0000256" key="14">
    <source>
        <dbReference type="ARBA" id="ARBA00023136"/>
    </source>
</evidence>
<dbReference type="CDD" id="cd07132">
    <property type="entry name" value="ALDH_F3AB"/>
    <property type="match status" value="1"/>
</dbReference>
<evidence type="ECO:0000256" key="15">
    <source>
        <dbReference type="ARBA" id="ARBA00047498"/>
    </source>
</evidence>
<accession>A0ABD1KB72</accession>
<gene>
    <name evidence="33" type="ORF">ACEWY4_008301</name>
</gene>
<dbReference type="Pfam" id="PF00171">
    <property type="entry name" value="Aldedh"/>
    <property type="match status" value="1"/>
</dbReference>
<comment type="catalytic activity">
    <reaction evidence="21">
        <text>octadecanal + NAD(+) + H2O = octadecanoate + NADH + 2 H(+)</text>
        <dbReference type="Rhea" id="RHEA:44020"/>
        <dbReference type="ChEBI" id="CHEBI:15377"/>
        <dbReference type="ChEBI" id="CHEBI:15378"/>
        <dbReference type="ChEBI" id="CHEBI:17034"/>
        <dbReference type="ChEBI" id="CHEBI:25629"/>
        <dbReference type="ChEBI" id="CHEBI:57540"/>
        <dbReference type="ChEBI" id="CHEBI:57945"/>
    </reaction>
</comment>
<feature type="domain" description="Aldehyde dehydrogenase" evidence="32">
    <location>
        <begin position="5"/>
        <end position="426"/>
    </location>
</feature>
<comment type="catalytic activity">
    <reaction evidence="18">
        <text>tetradecanal + NAD(+) + H2O = tetradecanoate + NADH + 2 H(+)</text>
        <dbReference type="Rhea" id="RHEA:44172"/>
        <dbReference type="ChEBI" id="CHEBI:15377"/>
        <dbReference type="ChEBI" id="CHEBI:15378"/>
        <dbReference type="ChEBI" id="CHEBI:30807"/>
        <dbReference type="ChEBI" id="CHEBI:57540"/>
        <dbReference type="ChEBI" id="CHEBI:57945"/>
        <dbReference type="ChEBI" id="CHEBI:84067"/>
    </reaction>
</comment>
<dbReference type="InterPro" id="IPR029510">
    <property type="entry name" value="Ald_DH_CS_GLU"/>
</dbReference>
<comment type="catalytic activity">
    <reaction evidence="24">
        <text>a fatty aldehyde + NAD(+) + H2O = a fatty acid + NADH + 2 H(+)</text>
        <dbReference type="Rhea" id="RHEA:49832"/>
        <dbReference type="ChEBI" id="CHEBI:15377"/>
        <dbReference type="ChEBI" id="CHEBI:15378"/>
        <dbReference type="ChEBI" id="CHEBI:28868"/>
        <dbReference type="ChEBI" id="CHEBI:35746"/>
        <dbReference type="ChEBI" id="CHEBI:57540"/>
        <dbReference type="ChEBI" id="CHEBI:57945"/>
    </reaction>
</comment>
<keyword evidence="11 28" id="KW-0560">Oxidoreductase</keyword>
<keyword evidence="34" id="KW-1185">Reference proteome</keyword>
<dbReference type="PROSITE" id="PS00070">
    <property type="entry name" value="ALDEHYDE_DEHYDR_CYS"/>
    <property type="match status" value="1"/>
</dbReference>
<keyword evidence="10" id="KW-1133">Transmembrane helix</keyword>
<comment type="catalytic activity">
    <reaction evidence="26">
        <text>hexadecanoate + NADH + 2 H(+) = hexadecanal + NAD(+) + H2O</text>
        <dbReference type="Rhea" id="RHEA:33739"/>
        <dbReference type="ChEBI" id="CHEBI:7896"/>
        <dbReference type="ChEBI" id="CHEBI:15377"/>
        <dbReference type="ChEBI" id="CHEBI:15378"/>
        <dbReference type="ChEBI" id="CHEBI:17600"/>
        <dbReference type="ChEBI" id="CHEBI:57540"/>
        <dbReference type="ChEBI" id="CHEBI:57945"/>
    </reaction>
</comment>
<keyword evidence="14" id="KW-0472">Membrane</keyword>
<evidence type="ECO:0000256" key="30">
    <source>
        <dbReference type="PROSITE-ProRule" id="PRU10007"/>
    </source>
</evidence>
<evidence type="ECO:0000256" key="7">
    <source>
        <dbReference type="ARBA" id="ARBA00022824"/>
    </source>
</evidence>
<dbReference type="FunFam" id="3.40.309.10:FF:000003">
    <property type="entry name" value="Aldehyde dehydrogenase"/>
    <property type="match status" value="1"/>
</dbReference>
<evidence type="ECO:0000313" key="34">
    <source>
        <dbReference type="Proteomes" id="UP001591681"/>
    </source>
</evidence>
<comment type="catalytic activity">
    <reaction evidence="22">
        <text>octanal + NAD(+) + H2O = octanoate + NADH + 2 H(+)</text>
        <dbReference type="Rhea" id="RHEA:44100"/>
        <dbReference type="ChEBI" id="CHEBI:15377"/>
        <dbReference type="ChEBI" id="CHEBI:15378"/>
        <dbReference type="ChEBI" id="CHEBI:17935"/>
        <dbReference type="ChEBI" id="CHEBI:25646"/>
        <dbReference type="ChEBI" id="CHEBI:57540"/>
        <dbReference type="ChEBI" id="CHEBI:57945"/>
    </reaction>
</comment>